<dbReference type="PANTHER" id="PTHR30055">
    <property type="entry name" value="HTH-TYPE TRANSCRIPTIONAL REGULATOR RUTR"/>
    <property type="match status" value="1"/>
</dbReference>
<dbReference type="OrthoDB" id="329481at2"/>
<evidence type="ECO:0000256" key="3">
    <source>
        <dbReference type="ARBA" id="ARBA00023125"/>
    </source>
</evidence>
<keyword evidence="1" id="KW-0678">Repressor</keyword>
<reference evidence="8 9" key="1">
    <citation type="submission" date="2019-05" db="EMBL/GenBank/DDBJ databases">
        <title>Draft genome sequence of Actinomadura sp. 14C53.</title>
        <authorList>
            <person name="Saricaoglu S."/>
            <person name="Isik K."/>
        </authorList>
    </citation>
    <scope>NUCLEOTIDE SEQUENCE [LARGE SCALE GENOMIC DNA]</scope>
    <source>
        <strain evidence="8 9">14C53</strain>
    </source>
</reference>
<dbReference type="InterPro" id="IPR050109">
    <property type="entry name" value="HTH-type_TetR-like_transc_reg"/>
</dbReference>
<dbReference type="AlphaFoldDB" id="A0A5C4J534"/>
<evidence type="ECO:0000313" key="9">
    <source>
        <dbReference type="Proteomes" id="UP000309174"/>
    </source>
</evidence>
<dbReference type="InterPro" id="IPR003012">
    <property type="entry name" value="Tet_transcr_reg_TetR"/>
</dbReference>
<evidence type="ECO:0000259" key="6">
    <source>
        <dbReference type="Pfam" id="PF00440"/>
    </source>
</evidence>
<dbReference type="SUPFAM" id="SSF46689">
    <property type="entry name" value="Homeodomain-like"/>
    <property type="match status" value="1"/>
</dbReference>
<comment type="caution">
    <text evidence="8">The sequence shown here is derived from an EMBL/GenBank/DDBJ whole genome shotgun (WGS) entry which is preliminary data.</text>
</comment>
<evidence type="ECO:0000256" key="5">
    <source>
        <dbReference type="SAM" id="MobiDB-lite"/>
    </source>
</evidence>
<feature type="domain" description="HTH tetR-type" evidence="6">
    <location>
        <begin position="20"/>
        <end position="65"/>
    </location>
</feature>
<evidence type="ECO:0000259" key="7">
    <source>
        <dbReference type="Pfam" id="PF02909"/>
    </source>
</evidence>
<dbReference type="GO" id="GO:0003700">
    <property type="term" value="F:DNA-binding transcription factor activity"/>
    <property type="evidence" value="ECO:0007669"/>
    <property type="project" value="TreeGrafter"/>
</dbReference>
<dbReference type="Proteomes" id="UP000309174">
    <property type="component" value="Unassembled WGS sequence"/>
</dbReference>
<dbReference type="SUPFAM" id="SSF48498">
    <property type="entry name" value="Tetracyclin repressor-like, C-terminal domain"/>
    <property type="match status" value="1"/>
</dbReference>
<keyword evidence="3" id="KW-0238">DNA-binding</keyword>
<protein>
    <submittedName>
        <fullName evidence="8">TetR family transcriptional regulator</fullName>
    </submittedName>
</protein>
<dbReference type="EMBL" id="VCKW01000179">
    <property type="protein sequence ID" value="TMQ91959.1"/>
    <property type="molecule type" value="Genomic_DNA"/>
</dbReference>
<dbReference type="Gene3D" id="1.10.10.60">
    <property type="entry name" value="Homeodomain-like"/>
    <property type="match status" value="1"/>
</dbReference>
<dbReference type="Pfam" id="PF02909">
    <property type="entry name" value="TetR_C_1"/>
    <property type="match status" value="1"/>
</dbReference>
<evidence type="ECO:0000313" key="8">
    <source>
        <dbReference type="EMBL" id="TMQ91959.1"/>
    </source>
</evidence>
<gene>
    <name evidence="8" type="ORF">ETD83_28500</name>
</gene>
<dbReference type="PANTHER" id="PTHR30055:SF151">
    <property type="entry name" value="TRANSCRIPTIONAL REGULATORY PROTEIN"/>
    <property type="match status" value="1"/>
</dbReference>
<dbReference type="PRINTS" id="PR00400">
    <property type="entry name" value="TETREPRESSOR"/>
</dbReference>
<dbReference type="InterPro" id="IPR004111">
    <property type="entry name" value="Repressor_TetR_C"/>
</dbReference>
<dbReference type="GO" id="GO:0045892">
    <property type="term" value="P:negative regulation of DNA-templated transcription"/>
    <property type="evidence" value="ECO:0007669"/>
    <property type="project" value="InterPro"/>
</dbReference>
<feature type="domain" description="Tetracycline repressor TetR C-terminal" evidence="7">
    <location>
        <begin position="84"/>
        <end position="209"/>
    </location>
</feature>
<feature type="region of interest" description="Disordered" evidence="5">
    <location>
        <begin position="167"/>
        <end position="192"/>
    </location>
</feature>
<evidence type="ECO:0000256" key="4">
    <source>
        <dbReference type="ARBA" id="ARBA00023163"/>
    </source>
</evidence>
<dbReference type="Pfam" id="PF00440">
    <property type="entry name" value="TetR_N"/>
    <property type="match status" value="1"/>
</dbReference>
<evidence type="ECO:0000256" key="2">
    <source>
        <dbReference type="ARBA" id="ARBA00023015"/>
    </source>
</evidence>
<sequence length="210" mass="22394">MVRQPSINAQHRAPLSTERIIESALRIVDGQGLARLTMRRLGDALEVEAMAIYHHLPRGKEQLLDGLVAHVASAPADTVSAASNGDWRNALRAWAADYRTRLLTHSGVLPLVVTRRNPAALATTLASLREVLRRGGVAEETAAVAAHTLLGYVIGHASLEVRGTNRNNAEAAPGDAGGRPPSDGTNSAERPVDWDARFTAGLDLILRGVT</sequence>
<dbReference type="GO" id="GO:0000976">
    <property type="term" value="F:transcription cis-regulatory region binding"/>
    <property type="evidence" value="ECO:0007669"/>
    <property type="project" value="TreeGrafter"/>
</dbReference>
<accession>A0A5C4J534</accession>
<keyword evidence="4" id="KW-0804">Transcription</keyword>
<keyword evidence="2" id="KW-0805">Transcription regulation</keyword>
<dbReference type="GO" id="GO:0046677">
    <property type="term" value="P:response to antibiotic"/>
    <property type="evidence" value="ECO:0007669"/>
    <property type="project" value="InterPro"/>
</dbReference>
<dbReference type="Gene3D" id="1.10.357.10">
    <property type="entry name" value="Tetracycline Repressor, domain 2"/>
    <property type="match status" value="1"/>
</dbReference>
<keyword evidence="9" id="KW-1185">Reference proteome</keyword>
<dbReference type="InterPro" id="IPR001647">
    <property type="entry name" value="HTH_TetR"/>
</dbReference>
<dbReference type="InterPro" id="IPR009057">
    <property type="entry name" value="Homeodomain-like_sf"/>
</dbReference>
<dbReference type="InterPro" id="IPR036271">
    <property type="entry name" value="Tet_transcr_reg_TetR-rel_C_sf"/>
</dbReference>
<proteinExistence type="predicted"/>
<organism evidence="8 9">
    <name type="scientific">Actinomadura soli</name>
    <dbReference type="NCBI Taxonomy" id="2508997"/>
    <lineage>
        <taxon>Bacteria</taxon>
        <taxon>Bacillati</taxon>
        <taxon>Actinomycetota</taxon>
        <taxon>Actinomycetes</taxon>
        <taxon>Streptosporangiales</taxon>
        <taxon>Thermomonosporaceae</taxon>
        <taxon>Actinomadura</taxon>
    </lineage>
</organism>
<evidence type="ECO:0000256" key="1">
    <source>
        <dbReference type="ARBA" id="ARBA00022491"/>
    </source>
</evidence>
<dbReference type="RefSeq" id="WP_138648299.1">
    <property type="nucleotide sequence ID" value="NZ_VCKW01000179.1"/>
</dbReference>
<name>A0A5C4J534_9ACTN</name>